<keyword evidence="3 6" id="KW-1133">Transmembrane helix</keyword>
<comment type="subcellular location">
    <subcellularLocation>
        <location evidence="1">Membrane</location>
        <topology evidence="1">Single-pass membrane protein</topology>
    </subcellularLocation>
</comment>
<keyword evidence="2 6" id="KW-0812">Transmembrane</keyword>
<protein>
    <submittedName>
        <fullName evidence="7">Uncharacterized protein</fullName>
    </submittedName>
</protein>
<feature type="compositionally biased region" description="Polar residues" evidence="5">
    <location>
        <begin position="61"/>
        <end position="70"/>
    </location>
</feature>
<evidence type="ECO:0000313" key="8">
    <source>
        <dbReference type="Proteomes" id="UP001610446"/>
    </source>
</evidence>
<feature type="region of interest" description="Disordered" evidence="5">
    <location>
        <begin position="121"/>
        <end position="197"/>
    </location>
</feature>
<dbReference type="EMBL" id="JBFXLU010000044">
    <property type="protein sequence ID" value="KAL2849224.1"/>
    <property type="molecule type" value="Genomic_DNA"/>
</dbReference>
<dbReference type="PANTHER" id="PTHR15549:SF26">
    <property type="entry name" value="AXIAL BUDDING PATTERN PROTEIN 2-RELATED"/>
    <property type="match status" value="1"/>
</dbReference>
<feature type="compositionally biased region" description="Basic and acidic residues" evidence="5">
    <location>
        <begin position="121"/>
        <end position="142"/>
    </location>
</feature>
<dbReference type="Proteomes" id="UP001610446">
    <property type="component" value="Unassembled WGS sequence"/>
</dbReference>
<keyword evidence="8" id="KW-1185">Reference proteome</keyword>
<proteinExistence type="predicted"/>
<organism evidence="7 8">
    <name type="scientific">Aspergillus pseudoustus</name>
    <dbReference type="NCBI Taxonomy" id="1810923"/>
    <lineage>
        <taxon>Eukaryota</taxon>
        <taxon>Fungi</taxon>
        <taxon>Dikarya</taxon>
        <taxon>Ascomycota</taxon>
        <taxon>Pezizomycotina</taxon>
        <taxon>Eurotiomycetes</taxon>
        <taxon>Eurotiomycetidae</taxon>
        <taxon>Eurotiales</taxon>
        <taxon>Aspergillaceae</taxon>
        <taxon>Aspergillus</taxon>
        <taxon>Aspergillus subgen. Nidulantes</taxon>
    </lineage>
</organism>
<evidence type="ECO:0000256" key="2">
    <source>
        <dbReference type="ARBA" id="ARBA00022692"/>
    </source>
</evidence>
<evidence type="ECO:0000313" key="7">
    <source>
        <dbReference type="EMBL" id="KAL2849224.1"/>
    </source>
</evidence>
<evidence type="ECO:0000256" key="6">
    <source>
        <dbReference type="SAM" id="Phobius"/>
    </source>
</evidence>
<dbReference type="PANTHER" id="PTHR15549">
    <property type="entry name" value="PAIRED IMMUNOGLOBULIN-LIKE TYPE 2 RECEPTOR"/>
    <property type="match status" value="1"/>
</dbReference>
<reference evidence="7 8" key="1">
    <citation type="submission" date="2024-07" db="EMBL/GenBank/DDBJ databases">
        <title>Section-level genome sequencing and comparative genomics of Aspergillus sections Usti and Cavernicolus.</title>
        <authorList>
            <consortium name="Lawrence Berkeley National Laboratory"/>
            <person name="Nybo J.L."/>
            <person name="Vesth T.C."/>
            <person name="Theobald S."/>
            <person name="Frisvad J.C."/>
            <person name="Larsen T.O."/>
            <person name="Kjaerboelling I."/>
            <person name="Rothschild-Mancinelli K."/>
            <person name="Lyhne E.K."/>
            <person name="Kogle M.E."/>
            <person name="Barry K."/>
            <person name="Clum A."/>
            <person name="Na H."/>
            <person name="Ledsgaard L."/>
            <person name="Lin J."/>
            <person name="Lipzen A."/>
            <person name="Kuo A."/>
            <person name="Riley R."/>
            <person name="Mondo S."/>
            <person name="Labutti K."/>
            <person name="Haridas S."/>
            <person name="Pangalinan J."/>
            <person name="Salamov A.A."/>
            <person name="Simmons B.A."/>
            <person name="Magnuson J.K."/>
            <person name="Chen J."/>
            <person name="Drula E."/>
            <person name="Henrissat B."/>
            <person name="Wiebenga A."/>
            <person name="Lubbers R.J."/>
            <person name="Gomes A.C."/>
            <person name="Makela M.R."/>
            <person name="Stajich J."/>
            <person name="Grigoriev I.V."/>
            <person name="Mortensen U.H."/>
            <person name="De Vries R.P."/>
            <person name="Baker S.E."/>
            <person name="Andersen M.R."/>
        </authorList>
    </citation>
    <scope>NUCLEOTIDE SEQUENCE [LARGE SCALE GENOMIC DNA]</scope>
    <source>
        <strain evidence="7 8">CBS 123904</strain>
    </source>
</reference>
<feature type="transmembrane region" description="Helical" evidence="6">
    <location>
        <begin position="97"/>
        <end position="117"/>
    </location>
</feature>
<accession>A0ABR4KBS2</accession>
<feature type="region of interest" description="Disordered" evidence="5">
    <location>
        <begin position="54"/>
        <end position="73"/>
    </location>
</feature>
<keyword evidence="4 6" id="KW-0472">Membrane</keyword>
<evidence type="ECO:0000256" key="5">
    <source>
        <dbReference type="SAM" id="MobiDB-lite"/>
    </source>
</evidence>
<name>A0ABR4KBS2_9EURO</name>
<dbReference type="InterPro" id="IPR051694">
    <property type="entry name" value="Immunoregulatory_rcpt-like"/>
</dbReference>
<comment type="caution">
    <text evidence="7">The sequence shown here is derived from an EMBL/GenBank/DDBJ whole genome shotgun (WGS) entry which is preliminary data.</text>
</comment>
<gene>
    <name evidence="7" type="ORF">BJY01DRAFT_146854</name>
</gene>
<sequence>MFPYIQTATNITYVDAVNTNNPITTTYLNSGYRMFAQPVSGWNIGPASTAASSTTTTTASPFSGLTTSNPDPGLSARDAIIGEENCSDGLSTGTTAGIAIGILVFVAAIVRVMVIAWRKNQKEKEKEEADKRPKDSGEKGQGKDQGPGQGQDVTELDGSNTLRSGPQELDGINRVEVSRGYQGQEMPHASSSRVAEDRAGGMVYELDADTASNPEYFNIVK</sequence>
<evidence type="ECO:0000256" key="3">
    <source>
        <dbReference type="ARBA" id="ARBA00022989"/>
    </source>
</evidence>
<evidence type="ECO:0000256" key="4">
    <source>
        <dbReference type="ARBA" id="ARBA00023136"/>
    </source>
</evidence>
<evidence type="ECO:0000256" key="1">
    <source>
        <dbReference type="ARBA" id="ARBA00004167"/>
    </source>
</evidence>